<keyword evidence="4" id="KW-0969">Cilium</keyword>
<evidence type="ECO:0000256" key="2">
    <source>
        <dbReference type="ARBA" id="ARBA00004496"/>
    </source>
</evidence>
<organism evidence="7 8">
    <name type="scientific">Rubripirellula tenax</name>
    <dbReference type="NCBI Taxonomy" id="2528015"/>
    <lineage>
        <taxon>Bacteria</taxon>
        <taxon>Pseudomonadati</taxon>
        <taxon>Planctomycetota</taxon>
        <taxon>Planctomycetia</taxon>
        <taxon>Pirellulales</taxon>
        <taxon>Pirellulaceae</taxon>
        <taxon>Rubripirellula</taxon>
    </lineage>
</organism>
<dbReference type="OrthoDB" id="304000at2"/>
<gene>
    <name evidence="7" type="ORF">Poly51_11730</name>
</gene>
<evidence type="ECO:0000259" key="6">
    <source>
        <dbReference type="Pfam" id="PF22544"/>
    </source>
</evidence>
<keyword evidence="3" id="KW-0963">Cytoplasm</keyword>
<evidence type="ECO:0000313" key="7">
    <source>
        <dbReference type="EMBL" id="TWU60891.1"/>
    </source>
</evidence>
<dbReference type="EMBL" id="SJPW01000001">
    <property type="protein sequence ID" value="TWU60891.1"/>
    <property type="molecule type" value="Genomic_DNA"/>
</dbReference>
<evidence type="ECO:0000256" key="5">
    <source>
        <dbReference type="ARBA" id="ARBA00023273"/>
    </source>
</evidence>
<name>A0A5C6FH89_9BACT</name>
<dbReference type="Pfam" id="PF22544">
    <property type="entry name" value="HYDIN_VesB_CFA65-like_Ig"/>
    <property type="match status" value="1"/>
</dbReference>
<protein>
    <recommendedName>
        <fullName evidence="6">HYDIN/VesB/CFA65-like Ig-like domain-containing protein</fullName>
    </recommendedName>
</protein>
<dbReference type="Gene3D" id="2.60.40.10">
    <property type="entry name" value="Immunoglobulins"/>
    <property type="match status" value="1"/>
</dbReference>
<dbReference type="InterPro" id="IPR013783">
    <property type="entry name" value="Ig-like_fold"/>
</dbReference>
<keyword evidence="8" id="KW-1185">Reference proteome</keyword>
<dbReference type="InterPro" id="IPR053879">
    <property type="entry name" value="HYDIN_VesB_CFA65-like_Ig"/>
</dbReference>
<evidence type="ECO:0000256" key="1">
    <source>
        <dbReference type="ARBA" id="ARBA00004138"/>
    </source>
</evidence>
<proteinExistence type="predicted"/>
<evidence type="ECO:0000256" key="4">
    <source>
        <dbReference type="ARBA" id="ARBA00023069"/>
    </source>
</evidence>
<dbReference type="AlphaFoldDB" id="A0A5C6FH89"/>
<keyword evidence="5" id="KW-0966">Cell projection</keyword>
<sequence length="226" mass="24565">MPVYLPTRSTPNCLPPEPMPVKLWRRGCHCPALDQRPSINADNHAMHRSGGGYVFLKSRQPPPPGDGHRYPTEQRLKISFPQIAALTFCGVALVACLLIRHDMSPKPSLTSHGSIVSSIPSPSAEFIVSKNNLGNVAKGDVIHEFVTVTNTGTTPLRLQAHCGGCRSPQLRKYRDVVPPGQTELLAIQIRSAEPGTHKANVEVFTDDPENATLAIDYTYTVVENGG</sequence>
<comment type="caution">
    <text evidence="7">The sequence shown here is derived from an EMBL/GenBank/DDBJ whole genome shotgun (WGS) entry which is preliminary data.</text>
</comment>
<dbReference type="GO" id="GO:0005737">
    <property type="term" value="C:cytoplasm"/>
    <property type="evidence" value="ECO:0007669"/>
    <property type="project" value="UniProtKB-SubCell"/>
</dbReference>
<feature type="domain" description="HYDIN/VesB/CFA65-like Ig-like" evidence="6">
    <location>
        <begin position="125"/>
        <end position="215"/>
    </location>
</feature>
<reference evidence="7 8" key="1">
    <citation type="submission" date="2019-02" db="EMBL/GenBank/DDBJ databases">
        <title>Deep-cultivation of Planctomycetes and their phenomic and genomic characterization uncovers novel biology.</title>
        <authorList>
            <person name="Wiegand S."/>
            <person name="Jogler M."/>
            <person name="Boedeker C."/>
            <person name="Pinto D."/>
            <person name="Vollmers J."/>
            <person name="Rivas-Marin E."/>
            <person name="Kohn T."/>
            <person name="Peeters S.H."/>
            <person name="Heuer A."/>
            <person name="Rast P."/>
            <person name="Oberbeckmann S."/>
            <person name="Bunk B."/>
            <person name="Jeske O."/>
            <person name="Meyerdierks A."/>
            <person name="Storesund J.E."/>
            <person name="Kallscheuer N."/>
            <person name="Luecker S."/>
            <person name="Lage O.M."/>
            <person name="Pohl T."/>
            <person name="Merkel B.J."/>
            <person name="Hornburger P."/>
            <person name="Mueller R.-W."/>
            <person name="Bruemmer F."/>
            <person name="Labrenz M."/>
            <person name="Spormann A.M."/>
            <person name="Op Den Camp H."/>
            <person name="Overmann J."/>
            <person name="Amann R."/>
            <person name="Jetten M.S.M."/>
            <person name="Mascher T."/>
            <person name="Medema M.H."/>
            <person name="Devos D.P."/>
            <person name="Kaster A.-K."/>
            <person name="Ovreas L."/>
            <person name="Rohde M."/>
            <person name="Galperin M.Y."/>
            <person name="Jogler C."/>
        </authorList>
    </citation>
    <scope>NUCLEOTIDE SEQUENCE [LARGE SCALE GENOMIC DNA]</scope>
    <source>
        <strain evidence="7 8">Poly51</strain>
    </source>
</reference>
<accession>A0A5C6FH89</accession>
<dbReference type="Proteomes" id="UP000318288">
    <property type="component" value="Unassembled WGS sequence"/>
</dbReference>
<evidence type="ECO:0000256" key="3">
    <source>
        <dbReference type="ARBA" id="ARBA00022490"/>
    </source>
</evidence>
<evidence type="ECO:0000313" key="8">
    <source>
        <dbReference type="Proteomes" id="UP000318288"/>
    </source>
</evidence>
<comment type="subcellular location">
    <subcellularLocation>
        <location evidence="1">Cell projection</location>
        <location evidence="1">Cilium</location>
    </subcellularLocation>
    <subcellularLocation>
        <location evidence="2">Cytoplasm</location>
    </subcellularLocation>
</comment>